<dbReference type="InterPro" id="IPR015927">
    <property type="entry name" value="Peptidase_S24_S26A/B/C"/>
</dbReference>
<dbReference type="GO" id="GO:0003677">
    <property type="term" value="F:DNA binding"/>
    <property type="evidence" value="ECO:0007669"/>
    <property type="project" value="UniProtKB-KW"/>
</dbReference>
<keyword evidence="1" id="KW-0805">Transcription regulation</keyword>
<reference evidence="7 9" key="2">
    <citation type="submission" date="2018-06" db="EMBL/GenBank/DDBJ databases">
        <authorList>
            <consortium name="Pathogen Informatics"/>
            <person name="Doyle S."/>
        </authorList>
    </citation>
    <scope>NUCLEOTIDE SEQUENCE [LARGE SCALE GENOMIC DNA]</scope>
    <source>
        <strain evidence="7 9">NCTC10975</strain>
    </source>
</reference>
<dbReference type="PANTHER" id="PTHR40661:SF2">
    <property type="entry name" value="HTH-TYPE TRANSCRIPTIONAL REGULATOR PRTR"/>
    <property type="match status" value="1"/>
</dbReference>
<gene>
    <name evidence="5" type="ORF">AM402_09305</name>
    <name evidence="7" type="ORF">NCTC10975_01288</name>
    <name evidence="6" type="ORF">PW210_002133</name>
</gene>
<evidence type="ECO:0000313" key="10">
    <source>
        <dbReference type="Proteomes" id="UP001171165"/>
    </source>
</evidence>
<dbReference type="SUPFAM" id="SSF51306">
    <property type="entry name" value="LexA/Signal peptidase"/>
    <property type="match status" value="1"/>
</dbReference>
<dbReference type="CDD" id="cd06529">
    <property type="entry name" value="S24_LexA-like"/>
    <property type="match status" value="1"/>
</dbReference>
<evidence type="ECO:0000256" key="1">
    <source>
        <dbReference type="ARBA" id="ARBA00023015"/>
    </source>
</evidence>
<accession>A0A0J1CEF5</accession>
<dbReference type="InterPro" id="IPR036286">
    <property type="entry name" value="LexA/Signal_pep-like_sf"/>
</dbReference>
<dbReference type="AlphaFoldDB" id="A0A0J1CEF5"/>
<evidence type="ECO:0000313" key="7">
    <source>
        <dbReference type="EMBL" id="SPY94929.1"/>
    </source>
</evidence>
<dbReference type="EMBL" id="CP021694">
    <property type="protein sequence ID" value="ARX34331.1"/>
    <property type="molecule type" value="Genomic_DNA"/>
</dbReference>
<dbReference type="Proteomes" id="UP000195540">
    <property type="component" value="Chromosome"/>
</dbReference>
<evidence type="ECO:0000256" key="2">
    <source>
        <dbReference type="ARBA" id="ARBA00023125"/>
    </source>
</evidence>
<name>A0A0J1CEF5_PROMI</name>
<sequence length="245" mass="27321">MVKNDYKLAFTKRLQEACLDSGIAGRGLGKRITEALAKQGIKVSAPAVWKWLNGESVPDSTNILALSQWLDVRAEWLEYGRGAKKNDGISVNEIMPVNDWDNSTPIERDEVEIPFYSTIELAAGFGSCTTDNQKVELLRFSRSTFNQYGVQPSDAVAFKVHGDSMSPVIPDSSIVTISTGHTKIIDGGIYAIQQGDLLRVKILHRLPNNKIIIRSYNTIDYPDEESTLEEVKILGRVFNWSVMGW</sequence>
<dbReference type="InterPro" id="IPR039418">
    <property type="entry name" value="LexA-like"/>
</dbReference>
<dbReference type="OMA" id="MRETKSH"/>
<dbReference type="Gene3D" id="2.10.109.10">
    <property type="entry name" value="Umud Fragment, subunit A"/>
    <property type="match status" value="1"/>
</dbReference>
<dbReference type="CDD" id="cd00093">
    <property type="entry name" value="HTH_XRE"/>
    <property type="match status" value="1"/>
</dbReference>
<dbReference type="InterPro" id="IPR010982">
    <property type="entry name" value="Lambda_DNA-bd_dom_sf"/>
</dbReference>
<protein>
    <submittedName>
        <fullName evidence="6">Helix-turn-helix transcriptional regulator</fullName>
    </submittedName>
    <submittedName>
        <fullName evidence="5 7">Phage repressor protein</fullName>
    </submittedName>
</protein>
<evidence type="ECO:0000313" key="8">
    <source>
        <dbReference type="Proteomes" id="UP000195540"/>
    </source>
</evidence>
<evidence type="ECO:0000259" key="4">
    <source>
        <dbReference type="PROSITE" id="PS50943"/>
    </source>
</evidence>
<reference evidence="6" key="3">
    <citation type="submission" date="2023-06" db="EMBL/GenBank/DDBJ databases">
        <authorList>
            <consortium name="Clinical and Environmental Microbiology Branch: Whole genome sequencing antimicrobial resistance pathogens in the healthcare setting"/>
        </authorList>
    </citation>
    <scope>NUCLEOTIDE SEQUENCE</scope>
    <source>
        <strain evidence="6">Microbial</strain>
    </source>
</reference>
<dbReference type="EMBL" id="ABKSPD020000007">
    <property type="protein sequence ID" value="EKW9776312.1"/>
    <property type="molecule type" value="Genomic_DNA"/>
</dbReference>
<dbReference type="GeneID" id="6801657"/>
<dbReference type="PANTHER" id="PTHR40661">
    <property type="match status" value="1"/>
</dbReference>
<evidence type="ECO:0000256" key="3">
    <source>
        <dbReference type="ARBA" id="ARBA00023163"/>
    </source>
</evidence>
<evidence type="ECO:0000313" key="5">
    <source>
        <dbReference type="EMBL" id="ARX34331.1"/>
    </source>
</evidence>
<feature type="domain" description="HTH cro/C1-type" evidence="4">
    <location>
        <begin position="43"/>
        <end position="77"/>
    </location>
</feature>
<dbReference type="PROSITE" id="PS50943">
    <property type="entry name" value="HTH_CROC1"/>
    <property type="match status" value="1"/>
</dbReference>
<dbReference type="InterPro" id="IPR001387">
    <property type="entry name" value="Cro/C1-type_HTH"/>
</dbReference>
<dbReference type="Proteomes" id="UP001171165">
    <property type="component" value="Unassembled WGS sequence"/>
</dbReference>
<keyword evidence="2" id="KW-0238">DNA-binding</keyword>
<organism evidence="6 10">
    <name type="scientific">Proteus mirabilis</name>
    <dbReference type="NCBI Taxonomy" id="584"/>
    <lineage>
        <taxon>Bacteria</taxon>
        <taxon>Pseudomonadati</taxon>
        <taxon>Pseudomonadota</taxon>
        <taxon>Gammaproteobacteria</taxon>
        <taxon>Enterobacterales</taxon>
        <taxon>Morganellaceae</taxon>
        <taxon>Proteus</taxon>
    </lineage>
</organism>
<proteinExistence type="predicted"/>
<keyword evidence="3" id="KW-0804">Transcription</keyword>
<dbReference type="STRING" id="584.AOUC001_06920"/>
<dbReference type="EMBL" id="UAUE01000007">
    <property type="protein sequence ID" value="SPY94929.1"/>
    <property type="molecule type" value="Genomic_DNA"/>
</dbReference>
<dbReference type="RefSeq" id="WP_004248370.1">
    <property type="nucleotide sequence ID" value="NZ_ABFCQN020000004.1"/>
</dbReference>
<reference evidence="5 8" key="1">
    <citation type="submission" date="2017-05" db="EMBL/GenBank/DDBJ databases">
        <title>Whole genome sequencing of Proteus mirabilis AR_0155.</title>
        <authorList>
            <person name="Conlan S."/>
            <person name="Thomas P.J."/>
            <person name="Mullikin J."/>
            <person name="Frank K.M."/>
            <person name="Segre J.A."/>
        </authorList>
    </citation>
    <scope>NUCLEOTIDE SEQUENCE [LARGE SCALE GENOMIC DNA]</scope>
    <source>
        <strain evidence="5 8">AR_0155</strain>
    </source>
</reference>
<dbReference type="Pfam" id="PF00717">
    <property type="entry name" value="Peptidase_S24"/>
    <property type="match status" value="1"/>
</dbReference>
<dbReference type="Proteomes" id="UP000251485">
    <property type="component" value="Unassembled WGS sequence"/>
</dbReference>
<evidence type="ECO:0000313" key="9">
    <source>
        <dbReference type="Proteomes" id="UP000251485"/>
    </source>
</evidence>
<dbReference type="Gene3D" id="1.10.260.40">
    <property type="entry name" value="lambda repressor-like DNA-binding domains"/>
    <property type="match status" value="1"/>
</dbReference>
<evidence type="ECO:0000313" key="6">
    <source>
        <dbReference type="EMBL" id="EKW9776312.1"/>
    </source>
</evidence>